<accession>A0A2C9VWN2</accession>
<reference evidence="1" key="1">
    <citation type="submission" date="2016-02" db="EMBL/GenBank/DDBJ databases">
        <title>WGS assembly of Manihot esculenta.</title>
        <authorList>
            <person name="Bredeson J.V."/>
            <person name="Prochnik S.E."/>
            <person name="Lyons J.B."/>
            <person name="Schmutz J."/>
            <person name="Grimwood J."/>
            <person name="Vrebalov J."/>
            <person name="Bart R.S."/>
            <person name="Amuge T."/>
            <person name="Ferguson M.E."/>
            <person name="Green R."/>
            <person name="Putnam N."/>
            <person name="Stites J."/>
            <person name="Rounsley S."/>
            <person name="Rokhsar D.S."/>
        </authorList>
    </citation>
    <scope>NUCLEOTIDE SEQUENCE [LARGE SCALE GENOMIC DNA]</scope>
    <source>
        <tissue evidence="1">Leaf</tissue>
    </source>
</reference>
<protein>
    <submittedName>
        <fullName evidence="1">Uncharacterized protein</fullName>
    </submittedName>
</protein>
<name>A0A2C9VWN2_MANES</name>
<dbReference type="EMBL" id="CM004391">
    <property type="protein sequence ID" value="OAY49801.1"/>
    <property type="molecule type" value="Genomic_DNA"/>
</dbReference>
<sequence>MKYNHISYTFSRKSFVYNYLKLRVLNMLAHAFENINGYNNY</sequence>
<dbReference type="AlphaFoldDB" id="A0A2C9VWN2"/>
<gene>
    <name evidence="1" type="ORF">MANES_05G084400</name>
</gene>
<evidence type="ECO:0000313" key="1">
    <source>
        <dbReference type="EMBL" id="OAY49801.1"/>
    </source>
</evidence>
<organism evidence="1">
    <name type="scientific">Manihot esculenta</name>
    <name type="common">Cassava</name>
    <name type="synonym">Jatropha manihot</name>
    <dbReference type="NCBI Taxonomy" id="3983"/>
    <lineage>
        <taxon>Eukaryota</taxon>
        <taxon>Viridiplantae</taxon>
        <taxon>Streptophyta</taxon>
        <taxon>Embryophyta</taxon>
        <taxon>Tracheophyta</taxon>
        <taxon>Spermatophyta</taxon>
        <taxon>Magnoliopsida</taxon>
        <taxon>eudicotyledons</taxon>
        <taxon>Gunneridae</taxon>
        <taxon>Pentapetalae</taxon>
        <taxon>rosids</taxon>
        <taxon>fabids</taxon>
        <taxon>Malpighiales</taxon>
        <taxon>Euphorbiaceae</taxon>
        <taxon>Crotonoideae</taxon>
        <taxon>Manihoteae</taxon>
        <taxon>Manihot</taxon>
    </lineage>
</organism>
<proteinExistence type="predicted"/>